<gene>
    <name evidence="2" type="ORF">UPYG_G00009360</name>
</gene>
<dbReference type="Proteomes" id="UP001557470">
    <property type="component" value="Unassembled WGS sequence"/>
</dbReference>
<sequence>MQNHFFVILFIYIYVYVYVYVYIYIYVCVCVCFCIGQFVWVLLCSMVVPMAKGKAVFSQIKEKILSVLSDDLWNFFLLFNFC</sequence>
<reference evidence="2 3" key="1">
    <citation type="submission" date="2024-06" db="EMBL/GenBank/DDBJ databases">
        <authorList>
            <person name="Pan Q."/>
            <person name="Wen M."/>
            <person name="Jouanno E."/>
            <person name="Zahm M."/>
            <person name="Klopp C."/>
            <person name="Cabau C."/>
            <person name="Louis A."/>
            <person name="Berthelot C."/>
            <person name="Parey E."/>
            <person name="Roest Crollius H."/>
            <person name="Montfort J."/>
            <person name="Robinson-Rechavi M."/>
            <person name="Bouchez O."/>
            <person name="Lampietro C."/>
            <person name="Lopez Roques C."/>
            <person name="Donnadieu C."/>
            <person name="Postlethwait J."/>
            <person name="Bobe J."/>
            <person name="Verreycken H."/>
            <person name="Guiguen Y."/>
        </authorList>
    </citation>
    <scope>NUCLEOTIDE SEQUENCE [LARGE SCALE GENOMIC DNA]</scope>
    <source>
        <strain evidence="2">Up_M1</strain>
        <tissue evidence="2">Testis</tissue>
    </source>
</reference>
<keyword evidence="1" id="KW-0472">Membrane</keyword>
<keyword evidence="1" id="KW-1133">Transmembrane helix</keyword>
<organism evidence="2 3">
    <name type="scientific">Umbra pygmaea</name>
    <name type="common">Eastern mudminnow</name>
    <dbReference type="NCBI Taxonomy" id="75934"/>
    <lineage>
        <taxon>Eukaryota</taxon>
        <taxon>Metazoa</taxon>
        <taxon>Chordata</taxon>
        <taxon>Craniata</taxon>
        <taxon>Vertebrata</taxon>
        <taxon>Euteleostomi</taxon>
        <taxon>Actinopterygii</taxon>
        <taxon>Neopterygii</taxon>
        <taxon>Teleostei</taxon>
        <taxon>Protacanthopterygii</taxon>
        <taxon>Esociformes</taxon>
        <taxon>Umbridae</taxon>
        <taxon>Umbra</taxon>
    </lineage>
</organism>
<dbReference type="AlphaFoldDB" id="A0ABD0XI74"/>
<accession>A0ABD0XI74</accession>
<protein>
    <recommendedName>
        <fullName evidence="4">ATP synthase F0 subunit 8</fullName>
    </recommendedName>
</protein>
<dbReference type="EMBL" id="JAGEUA010000001">
    <property type="protein sequence ID" value="KAL1021144.1"/>
    <property type="molecule type" value="Genomic_DNA"/>
</dbReference>
<keyword evidence="1" id="KW-0812">Transmembrane</keyword>
<comment type="caution">
    <text evidence="2">The sequence shown here is derived from an EMBL/GenBank/DDBJ whole genome shotgun (WGS) entry which is preliminary data.</text>
</comment>
<feature type="transmembrane region" description="Helical" evidence="1">
    <location>
        <begin position="20"/>
        <end position="43"/>
    </location>
</feature>
<evidence type="ECO:0000256" key="1">
    <source>
        <dbReference type="SAM" id="Phobius"/>
    </source>
</evidence>
<evidence type="ECO:0000313" key="3">
    <source>
        <dbReference type="Proteomes" id="UP001557470"/>
    </source>
</evidence>
<name>A0ABD0XI74_UMBPY</name>
<evidence type="ECO:0008006" key="4">
    <source>
        <dbReference type="Google" id="ProtNLM"/>
    </source>
</evidence>
<evidence type="ECO:0000313" key="2">
    <source>
        <dbReference type="EMBL" id="KAL1021144.1"/>
    </source>
</evidence>
<keyword evidence="3" id="KW-1185">Reference proteome</keyword>
<proteinExistence type="predicted"/>